<evidence type="ECO:0000256" key="4">
    <source>
        <dbReference type="PROSITE-ProRule" id="PRU00335"/>
    </source>
</evidence>
<evidence type="ECO:0000256" key="3">
    <source>
        <dbReference type="ARBA" id="ARBA00023163"/>
    </source>
</evidence>
<organism evidence="6 7">
    <name type="scientific">Paenibacillus soyae</name>
    <dbReference type="NCBI Taxonomy" id="2969249"/>
    <lineage>
        <taxon>Bacteria</taxon>
        <taxon>Bacillati</taxon>
        <taxon>Bacillota</taxon>
        <taxon>Bacilli</taxon>
        <taxon>Bacillales</taxon>
        <taxon>Paenibacillaceae</taxon>
        <taxon>Paenibacillus</taxon>
    </lineage>
</organism>
<dbReference type="InterPro" id="IPR009057">
    <property type="entry name" value="Homeodomain-like_sf"/>
</dbReference>
<feature type="DNA-binding region" description="H-T-H motif" evidence="4">
    <location>
        <begin position="60"/>
        <end position="79"/>
    </location>
</feature>
<dbReference type="PANTHER" id="PTHR30055:SF151">
    <property type="entry name" value="TRANSCRIPTIONAL REGULATORY PROTEIN"/>
    <property type="match status" value="1"/>
</dbReference>
<dbReference type="Pfam" id="PF02909">
    <property type="entry name" value="TetR_C_1"/>
    <property type="match status" value="1"/>
</dbReference>
<dbReference type="PROSITE" id="PS50977">
    <property type="entry name" value="HTH_TETR_2"/>
    <property type="match status" value="1"/>
</dbReference>
<dbReference type="PRINTS" id="PR00455">
    <property type="entry name" value="HTHTETR"/>
</dbReference>
<proteinExistence type="predicted"/>
<dbReference type="AlphaFoldDB" id="A0A9X2MUA8"/>
<evidence type="ECO:0000313" key="7">
    <source>
        <dbReference type="Proteomes" id="UP001141950"/>
    </source>
</evidence>
<dbReference type="InterPro" id="IPR050109">
    <property type="entry name" value="HTH-type_TetR-like_transc_reg"/>
</dbReference>
<dbReference type="Gene3D" id="1.10.357.10">
    <property type="entry name" value="Tetracycline Repressor, domain 2"/>
    <property type="match status" value="1"/>
</dbReference>
<dbReference type="GO" id="GO:0000976">
    <property type="term" value="F:transcription cis-regulatory region binding"/>
    <property type="evidence" value="ECO:0007669"/>
    <property type="project" value="TreeGrafter"/>
</dbReference>
<dbReference type="SUPFAM" id="SSF46689">
    <property type="entry name" value="Homeodomain-like"/>
    <property type="match status" value="1"/>
</dbReference>
<evidence type="ECO:0000256" key="2">
    <source>
        <dbReference type="ARBA" id="ARBA00023125"/>
    </source>
</evidence>
<evidence type="ECO:0000259" key="5">
    <source>
        <dbReference type="PROSITE" id="PS50977"/>
    </source>
</evidence>
<dbReference type="PANTHER" id="PTHR30055">
    <property type="entry name" value="HTH-TYPE TRANSCRIPTIONAL REGULATOR RUTR"/>
    <property type="match status" value="1"/>
</dbReference>
<keyword evidence="7" id="KW-1185">Reference proteome</keyword>
<dbReference type="InterPro" id="IPR004111">
    <property type="entry name" value="Repressor_TetR_C"/>
</dbReference>
<keyword evidence="1" id="KW-0805">Transcription regulation</keyword>
<keyword evidence="3" id="KW-0804">Transcription</keyword>
<dbReference type="GO" id="GO:0003700">
    <property type="term" value="F:DNA-binding transcription factor activity"/>
    <property type="evidence" value="ECO:0007669"/>
    <property type="project" value="TreeGrafter"/>
</dbReference>
<dbReference type="InterPro" id="IPR036271">
    <property type="entry name" value="Tet_transcr_reg_TetR-rel_C_sf"/>
</dbReference>
<sequence>MPSGPYNGEEDDFGSLPGGVKLSWGIVKKPKRGPKGELSIPQIVEAAMGIADEEGLAAVSMSKVAQKLGFTPMSLYRYVSSKEELIQLMQDAACDIRVPSLREEVGWREEMREFFEESVRVFREHPWYADIQITSIPLTPNILRMIDWMMRIMRNFPLNDFEKMSFVLLLSSYARACGLIERDMIGVMRSGKTMEEFGGIQFTAALKKLVKQEQFPYLYPVLMSGAYTGEVESPIGDDLAFGLERILDSIEQYVETRRAMQSGN</sequence>
<evidence type="ECO:0000256" key="1">
    <source>
        <dbReference type="ARBA" id="ARBA00023015"/>
    </source>
</evidence>
<gene>
    <name evidence="6" type="ORF">NQZ67_22335</name>
</gene>
<accession>A0A9X2MUA8</accession>
<dbReference type="Gene3D" id="1.10.10.60">
    <property type="entry name" value="Homeodomain-like"/>
    <property type="match status" value="1"/>
</dbReference>
<dbReference type="RefSeq" id="WP_257450257.1">
    <property type="nucleotide sequence ID" value="NZ_JANIPJ010000018.1"/>
</dbReference>
<dbReference type="GO" id="GO:0045892">
    <property type="term" value="P:negative regulation of DNA-templated transcription"/>
    <property type="evidence" value="ECO:0007669"/>
    <property type="project" value="InterPro"/>
</dbReference>
<comment type="caution">
    <text evidence="6">The sequence shown here is derived from an EMBL/GenBank/DDBJ whole genome shotgun (WGS) entry which is preliminary data.</text>
</comment>
<protein>
    <submittedName>
        <fullName evidence="6">TetR/AcrR family transcriptional regulator</fullName>
    </submittedName>
</protein>
<keyword evidence="2 4" id="KW-0238">DNA-binding</keyword>
<name>A0A9X2MUA8_9BACL</name>
<dbReference type="EMBL" id="JANIPJ010000018">
    <property type="protein sequence ID" value="MCR2806625.1"/>
    <property type="molecule type" value="Genomic_DNA"/>
</dbReference>
<dbReference type="SUPFAM" id="SSF48498">
    <property type="entry name" value="Tetracyclin repressor-like, C-terminal domain"/>
    <property type="match status" value="1"/>
</dbReference>
<evidence type="ECO:0000313" key="6">
    <source>
        <dbReference type="EMBL" id="MCR2806625.1"/>
    </source>
</evidence>
<feature type="domain" description="HTH tetR-type" evidence="5">
    <location>
        <begin position="37"/>
        <end position="97"/>
    </location>
</feature>
<dbReference type="Pfam" id="PF00440">
    <property type="entry name" value="TetR_N"/>
    <property type="match status" value="1"/>
</dbReference>
<dbReference type="Proteomes" id="UP001141950">
    <property type="component" value="Unassembled WGS sequence"/>
</dbReference>
<dbReference type="InterPro" id="IPR001647">
    <property type="entry name" value="HTH_TetR"/>
</dbReference>
<reference evidence="6" key="1">
    <citation type="submission" date="2022-08" db="EMBL/GenBank/DDBJ databases">
        <title>The genomic sequence of strain Paenibacillus sp. SCIV0701.</title>
        <authorList>
            <person name="Zhao H."/>
        </authorList>
    </citation>
    <scope>NUCLEOTIDE SEQUENCE</scope>
    <source>
        <strain evidence="6">SCIV0701</strain>
    </source>
</reference>